<protein>
    <submittedName>
        <fullName evidence="1">Uncharacterized protein</fullName>
    </submittedName>
</protein>
<dbReference type="Gramene" id="RZC51316">
    <property type="protein sequence ID" value="RZC51316"/>
    <property type="gene ID" value="C5167_019742"/>
</dbReference>
<sequence length="149" mass="17251">MIESLLEREETNNTRMLVWDSRLPKRPLKASVIVALVDARLGYRTLNKDPDPMASFSLAYLFILFPFQGICSLRDTEQDDNKWPLVMTSWKCRSYKNVDLGFKTPGEATEVLLTPFVGFRYVVLKLLAQFIIRKDLVLLVAFVFMNLRT</sequence>
<keyword evidence="2" id="KW-1185">Reference proteome</keyword>
<gene>
    <name evidence="1" type="ORF">C5167_019742</name>
</gene>
<accession>A0A4Y7IT49</accession>
<dbReference type="Proteomes" id="UP000316621">
    <property type="component" value="Chromosome 2"/>
</dbReference>
<dbReference type="EMBL" id="CM010716">
    <property type="protein sequence ID" value="RZC51316.1"/>
    <property type="molecule type" value="Genomic_DNA"/>
</dbReference>
<evidence type="ECO:0000313" key="1">
    <source>
        <dbReference type="EMBL" id="RZC51316.1"/>
    </source>
</evidence>
<organism evidence="1 2">
    <name type="scientific">Papaver somniferum</name>
    <name type="common">Opium poppy</name>
    <dbReference type="NCBI Taxonomy" id="3469"/>
    <lineage>
        <taxon>Eukaryota</taxon>
        <taxon>Viridiplantae</taxon>
        <taxon>Streptophyta</taxon>
        <taxon>Embryophyta</taxon>
        <taxon>Tracheophyta</taxon>
        <taxon>Spermatophyta</taxon>
        <taxon>Magnoliopsida</taxon>
        <taxon>Ranunculales</taxon>
        <taxon>Papaveraceae</taxon>
        <taxon>Papaveroideae</taxon>
        <taxon>Papaver</taxon>
    </lineage>
</organism>
<dbReference type="AlphaFoldDB" id="A0A4Y7IT49"/>
<name>A0A4Y7IT49_PAPSO</name>
<proteinExistence type="predicted"/>
<evidence type="ECO:0000313" key="2">
    <source>
        <dbReference type="Proteomes" id="UP000316621"/>
    </source>
</evidence>
<reference evidence="1 2" key="1">
    <citation type="journal article" date="2018" name="Science">
        <title>The opium poppy genome and morphinan production.</title>
        <authorList>
            <person name="Guo L."/>
            <person name="Winzer T."/>
            <person name="Yang X."/>
            <person name="Li Y."/>
            <person name="Ning Z."/>
            <person name="He Z."/>
            <person name="Teodor R."/>
            <person name="Lu Y."/>
            <person name="Bowser T.A."/>
            <person name="Graham I.A."/>
            <person name="Ye K."/>
        </authorList>
    </citation>
    <scope>NUCLEOTIDE SEQUENCE [LARGE SCALE GENOMIC DNA]</scope>
    <source>
        <strain evidence="2">cv. HN1</strain>
        <tissue evidence="1">Leaves</tissue>
    </source>
</reference>